<keyword evidence="2" id="KW-0812">Transmembrane</keyword>
<comment type="caution">
    <text evidence="3">The sequence shown here is derived from an EMBL/GenBank/DDBJ whole genome shotgun (WGS) entry which is preliminary data.</text>
</comment>
<keyword evidence="2" id="KW-0472">Membrane</keyword>
<dbReference type="EMBL" id="SRLO01003183">
    <property type="protein sequence ID" value="TNN31756.1"/>
    <property type="molecule type" value="Genomic_DNA"/>
</dbReference>
<evidence type="ECO:0000313" key="4">
    <source>
        <dbReference type="Proteomes" id="UP000314294"/>
    </source>
</evidence>
<name>A0A4Z2ES52_9TELE</name>
<accession>A0A4Z2ES52</accession>
<feature type="compositionally biased region" description="Low complexity" evidence="1">
    <location>
        <begin position="91"/>
        <end position="113"/>
    </location>
</feature>
<keyword evidence="2" id="KW-1133">Transmembrane helix</keyword>
<feature type="region of interest" description="Disordered" evidence="1">
    <location>
        <begin position="1"/>
        <end position="143"/>
    </location>
</feature>
<proteinExistence type="predicted"/>
<feature type="compositionally biased region" description="Low complexity" evidence="1">
    <location>
        <begin position="134"/>
        <end position="143"/>
    </location>
</feature>
<protein>
    <submittedName>
        <fullName evidence="3">Uncharacterized protein</fullName>
    </submittedName>
</protein>
<evidence type="ECO:0000313" key="3">
    <source>
        <dbReference type="EMBL" id="TNN31756.1"/>
    </source>
</evidence>
<evidence type="ECO:0000256" key="2">
    <source>
        <dbReference type="SAM" id="Phobius"/>
    </source>
</evidence>
<dbReference type="Proteomes" id="UP000314294">
    <property type="component" value="Unassembled WGS sequence"/>
</dbReference>
<keyword evidence="4" id="KW-1185">Reference proteome</keyword>
<gene>
    <name evidence="3" type="ORF">EYF80_058088</name>
</gene>
<feature type="transmembrane region" description="Helical" evidence="2">
    <location>
        <begin position="151"/>
        <end position="172"/>
    </location>
</feature>
<organism evidence="3 4">
    <name type="scientific">Liparis tanakae</name>
    <name type="common">Tanaka's snailfish</name>
    <dbReference type="NCBI Taxonomy" id="230148"/>
    <lineage>
        <taxon>Eukaryota</taxon>
        <taxon>Metazoa</taxon>
        <taxon>Chordata</taxon>
        <taxon>Craniata</taxon>
        <taxon>Vertebrata</taxon>
        <taxon>Euteleostomi</taxon>
        <taxon>Actinopterygii</taxon>
        <taxon>Neopterygii</taxon>
        <taxon>Teleostei</taxon>
        <taxon>Neoteleostei</taxon>
        <taxon>Acanthomorphata</taxon>
        <taxon>Eupercaria</taxon>
        <taxon>Perciformes</taxon>
        <taxon>Cottioidei</taxon>
        <taxon>Cottales</taxon>
        <taxon>Liparidae</taxon>
        <taxon>Liparis</taxon>
    </lineage>
</organism>
<evidence type="ECO:0000256" key="1">
    <source>
        <dbReference type="SAM" id="MobiDB-lite"/>
    </source>
</evidence>
<reference evidence="3 4" key="1">
    <citation type="submission" date="2019-03" db="EMBL/GenBank/DDBJ databases">
        <title>First draft genome of Liparis tanakae, snailfish: a comprehensive survey of snailfish specific genes.</title>
        <authorList>
            <person name="Kim W."/>
            <person name="Song I."/>
            <person name="Jeong J.-H."/>
            <person name="Kim D."/>
            <person name="Kim S."/>
            <person name="Ryu S."/>
            <person name="Song J.Y."/>
            <person name="Lee S.K."/>
        </authorList>
    </citation>
    <scope>NUCLEOTIDE SEQUENCE [LARGE SCALE GENOMIC DNA]</scope>
    <source>
        <tissue evidence="3">Muscle</tissue>
    </source>
</reference>
<dbReference type="AlphaFoldDB" id="A0A4Z2ES52"/>
<feature type="compositionally biased region" description="Basic residues" evidence="1">
    <location>
        <begin position="56"/>
        <end position="74"/>
    </location>
</feature>
<feature type="compositionally biased region" description="Pro residues" evidence="1">
    <location>
        <begin position="30"/>
        <end position="41"/>
    </location>
</feature>
<sequence>MVVHDGGSTPCRDGTLVVRQSAGDSRKRPGPGPGLAPPPPGLLAGFAPGPLTPSPPHHHHQQHQQHHPHHHQHHPPTQQDRSRMHLPDLIQQSHHSSPSSSASTSPSSSPQSPLEGRGFLVEVGPRSRRRRGRSLLSPRAGRSPRASPITLLFNITITYIFIHTYIYILIFLKNKYVYK</sequence>